<reference evidence="6" key="2">
    <citation type="submission" date="2020-07" db="EMBL/GenBank/DDBJ databases">
        <authorList>
            <person name="Lood C."/>
            <person name="Girard L."/>
        </authorList>
    </citation>
    <scope>NUCLEOTIDE SEQUENCE</scope>
    <source>
        <strain evidence="6">BW13M1</strain>
    </source>
</reference>
<dbReference type="CDD" id="cd01412">
    <property type="entry name" value="SIRT5_Af1_CobB"/>
    <property type="match status" value="1"/>
</dbReference>
<dbReference type="EMBL" id="JABWRJ010000011">
    <property type="protein sequence ID" value="MBC3446222.1"/>
    <property type="molecule type" value="Genomic_DNA"/>
</dbReference>
<comment type="caution">
    <text evidence="3">Lacks conserved residue(s) required for the propagation of feature annotation.</text>
</comment>
<gene>
    <name evidence="3" type="primary">cobB</name>
    <name evidence="6" type="ORF">HU751_10600</name>
</gene>
<dbReference type="Gene3D" id="3.40.50.1220">
    <property type="entry name" value="TPP-binding domain"/>
    <property type="match status" value="1"/>
</dbReference>
<dbReference type="SUPFAM" id="SSF52467">
    <property type="entry name" value="DHS-like NAD/FAD-binding domain"/>
    <property type="match status" value="1"/>
</dbReference>
<keyword evidence="2 3" id="KW-0520">NAD</keyword>
<feature type="active site" description="Proton acceptor" evidence="3 4">
    <location>
        <position position="116"/>
    </location>
</feature>
<feature type="binding site" evidence="3">
    <location>
        <begin position="98"/>
        <end position="101"/>
    </location>
    <ligand>
        <name>NAD(+)</name>
        <dbReference type="ChEBI" id="CHEBI:57540"/>
    </ligand>
</feature>
<evidence type="ECO:0000256" key="2">
    <source>
        <dbReference type="ARBA" id="ARBA00023027"/>
    </source>
</evidence>
<accession>A0A923G7E4</accession>
<comment type="domain">
    <text evidence="3">2 residues (Tyr-64 and Arg-67) present in a large hydrophobic pocket are probably involved in substrate specificity. They are important for desuccinylation activity, but dispensable for deacetylation activity.</text>
</comment>
<dbReference type="InterPro" id="IPR026591">
    <property type="entry name" value="Sirtuin_cat_small_dom_sf"/>
</dbReference>
<dbReference type="PROSITE" id="PS50305">
    <property type="entry name" value="SIRTUIN"/>
    <property type="match status" value="1"/>
</dbReference>
<dbReference type="GO" id="GO:0005737">
    <property type="term" value="C:cytoplasm"/>
    <property type="evidence" value="ECO:0007669"/>
    <property type="project" value="UniProtKB-SubCell"/>
</dbReference>
<evidence type="ECO:0000256" key="1">
    <source>
        <dbReference type="ARBA" id="ARBA00022679"/>
    </source>
</evidence>
<comment type="catalytic activity">
    <reaction evidence="3">
        <text>N(6)-acetyl-L-lysyl-[protein] + NAD(+) + H2O = 2''-O-acetyl-ADP-D-ribose + nicotinamide + L-lysyl-[protein]</text>
        <dbReference type="Rhea" id="RHEA:43636"/>
        <dbReference type="Rhea" id="RHEA-COMP:9752"/>
        <dbReference type="Rhea" id="RHEA-COMP:10731"/>
        <dbReference type="ChEBI" id="CHEBI:15377"/>
        <dbReference type="ChEBI" id="CHEBI:17154"/>
        <dbReference type="ChEBI" id="CHEBI:29969"/>
        <dbReference type="ChEBI" id="CHEBI:57540"/>
        <dbReference type="ChEBI" id="CHEBI:61930"/>
        <dbReference type="ChEBI" id="CHEBI:83767"/>
        <dbReference type="EC" id="2.3.1.286"/>
    </reaction>
</comment>
<dbReference type="NCBIfam" id="NF001753">
    <property type="entry name" value="PRK00481.1-3"/>
    <property type="match status" value="1"/>
</dbReference>
<proteinExistence type="inferred from homology"/>
<dbReference type="GO" id="GO:0036054">
    <property type="term" value="F:protein-malonyllysine demalonylase activity"/>
    <property type="evidence" value="ECO:0007669"/>
    <property type="project" value="InterPro"/>
</dbReference>
<dbReference type="GO" id="GO:0036055">
    <property type="term" value="F:protein-succinyllysine desuccinylase activity"/>
    <property type="evidence" value="ECO:0007669"/>
    <property type="project" value="UniProtKB-UniRule"/>
</dbReference>
<dbReference type="GO" id="GO:0008270">
    <property type="term" value="F:zinc ion binding"/>
    <property type="evidence" value="ECO:0007669"/>
    <property type="project" value="UniProtKB-UniRule"/>
</dbReference>
<dbReference type="Gene3D" id="3.30.1600.10">
    <property type="entry name" value="SIR2/SIRT2 'Small Domain"/>
    <property type="match status" value="1"/>
</dbReference>
<feature type="binding site" evidence="3 4">
    <location>
        <position position="124"/>
    </location>
    <ligand>
        <name>Zn(2+)</name>
        <dbReference type="ChEBI" id="CHEBI:29105"/>
    </ligand>
</feature>
<name>A0A923G7E4_9PSED</name>
<dbReference type="InterPro" id="IPR003000">
    <property type="entry name" value="Sirtuin"/>
</dbReference>
<dbReference type="EC" id="2.3.1.286" evidence="3"/>
<dbReference type="InterPro" id="IPR026590">
    <property type="entry name" value="Ssirtuin_cat_dom"/>
</dbReference>
<feature type="binding site" evidence="3">
    <location>
        <position position="236"/>
    </location>
    <ligand>
        <name>NAD(+)</name>
        <dbReference type="ChEBI" id="CHEBI:57540"/>
    </ligand>
</feature>
<comment type="subcellular location">
    <subcellularLocation>
        <location evidence="3">Cytoplasm</location>
    </subcellularLocation>
</comment>
<dbReference type="PANTHER" id="PTHR11085">
    <property type="entry name" value="NAD-DEPENDENT PROTEIN DEACYLASE SIRTUIN-5, MITOCHONDRIAL-RELATED"/>
    <property type="match status" value="1"/>
</dbReference>
<protein>
    <recommendedName>
        <fullName evidence="3">NAD-dependent protein deacylase</fullName>
        <ecNumber evidence="3">2.3.1.286</ecNumber>
    </recommendedName>
    <alternativeName>
        <fullName evidence="3">Regulatory protein SIR2 homolog</fullName>
    </alternativeName>
</protein>
<keyword evidence="3 4" id="KW-0862">Zinc</keyword>
<sequence>MPFDPTLLAQARHVVVFTGAGVSAESGIATFRDKLTGLWERFDPAQLASAEGFHADPALVWGWYQMRRAGIARATPNPAHLAIAALAARVPKLTLVTQNVDDLHERAGSHDVLHLHGRLDAFRCLDCARPADGPVVLPEDALQGRRIEPPRCSRCAGPLRPGVVWFGEMLPEQTLEQAFDAAQQCDVLLSVGTSGVVQPAASIPRLALAAGATVVHVNPQPASEGHPQEFALAGKAGEVLPDLIRQAFS</sequence>
<comment type="function">
    <text evidence="3">NAD-dependent lysine deacetylase and desuccinylase that specifically removes acetyl and succinyl groups on target proteins. Modulates the activities of several proteins which are inactive in their acylated form.</text>
</comment>
<comment type="caution">
    <text evidence="6">The sequence shown here is derived from an EMBL/GenBank/DDBJ whole genome shotgun (WGS) entry which is preliminary data.</text>
</comment>
<evidence type="ECO:0000313" key="6">
    <source>
        <dbReference type="EMBL" id="MBC3446222.1"/>
    </source>
</evidence>
<comment type="catalytic activity">
    <reaction evidence="3">
        <text>N(6)-succinyl-L-lysyl-[protein] + NAD(+) + H2O = 2''-O-succinyl-ADP-D-ribose + nicotinamide + L-lysyl-[protein]</text>
        <dbReference type="Rhea" id="RHEA:47668"/>
        <dbReference type="Rhea" id="RHEA-COMP:9752"/>
        <dbReference type="Rhea" id="RHEA-COMP:11877"/>
        <dbReference type="ChEBI" id="CHEBI:15377"/>
        <dbReference type="ChEBI" id="CHEBI:17154"/>
        <dbReference type="ChEBI" id="CHEBI:29969"/>
        <dbReference type="ChEBI" id="CHEBI:57540"/>
        <dbReference type="ChEBI" id="CHEBI:87830"/>
        <dbReference type="ChEBI" id="CHEBI:87832"/>
    </reaction>
</comment>
<keyword evidence="3" id="KW-0963">Cytoplasm</keyword>
<keyword evidence="3 4" id="KW-0479">Metal-binding</keyword>
<comment type="similarity">
    <text evidence="3">Belongs to the sirtuin family. Class III subfamily.</text>
</comment>
<feature type="binding site" evidence="3 4">
    <location>
        <position position="127"/>
    </location>
    <ligand>
        <name>Zn(2+)</name>
        <dbReference type="ChEBI" id="CHEBI:29105"/>
    </ligand>
</feature>
<dbReference type="PANTHER" id="PTHR11085:SF10">
    <property type="entry name" value="NAD-DEPENDENT PROTEIN DEACYLASE SIRTUIN-5, MITOCHONDRIAL-RELATED"/>
    <property type="match status" value="1"/>
</dbReference>
<dbReference type="HAMAP" id="MF_01121">
    <property type="entry name" value="Sirtuin_ClassIII"/>
    <property type="match status" value="1"/>
</dbReference>
<dbReference type="GO" id="GO:0070403">
    <property type="term" value="F:NAD+ binding"/>
    <property type="evidence" value="ECO:0007669"/>
    <property type="project" value="UniProtKB-UniRule"/>
</dbReference>
<reference evidence="6" key="1">
    <citation type="journal article" date="2020" name="Microorganisms">
        <title>Reliable Identification of Environmental Pseudomonas Isolates Using the rpoD Gene.</title>
        <authorList>
            <consortium name="The Broad Institute Genome Sequencing Platform"/>
            <person name="Girard L."/>
            <person name="Lood C."/>
            <person name="Rokni-Zadeh H."/>
            <person name="van Noort V."/>
            <person name="Lavigne R."/>
            <person name="De Mot R."/>
        </authorList>
    </citation>
    <scope>NUCLEOTIDE SEQUENCE</scope>
    <source>
        <strain evidence="6">BW13M1</strain>
    </source>
</reference>
<evidence type="ECO:0000256" key="3">
    <source>
        <dbReference type="HAMAP-Rule" id="MF_01121"/>
    </source>
</evidence>
<feature type="binding site" evidence="3 4">
    <location>
        <position position="152"/>
    </location>
    <ligand>
        <name>Zn(2+)</name>
        <dbReference type="ChEBI" id="CHEBI:29105"/>
    </ligand>
</feature>
<feature type="binding site" evidence="3">
    <location>
        <position position="64"/>
    </location>
    <ligand>
        <name>substrate</name>
    </ligand>
</feature>
<dbReference type="InterPro" id="IPR027546">
    <property type="entry name" value="Sirtuin_class_III"/>
</dbReference>
<dbReference type="InterPro" id="IPR050134">
    <property type="entry name" value="NAD-dep_sirtuin_deacylases"/>
</dbReference>
<feature type="domain" description="Deacetylase sirtuin-type" evidence="5">
    <location>
        <begin position="1"/>
        <end position="249"/>
    </location>
</feature>
<feature type="binding site" evidence="3">
    <location>
        <begin position="218"/>
        <end position="220"/>
    </location>
    <ligand>
        <name>NAD(+)</name>
        <dbReference type="ChEBI" id="CHEBI:57540"/>
    </ligand>
</feature>
<keyword evidence="1" id="KW-0808">Transferase</keyword>
<feature type="binding site" evidence="3">
    <location>
        <begin position="192"/>
        <end position="194"/>
    </location>
    <ligand>
        <name>NAD(+)</name>
        <dbReference type="ChEBI" id="CHEBI:57540"/>
    </ligand>
</feature>
<dbReference type="AlphaFoldDB" id="A0A923G7E4"/>
<evidence type="ECO:0000259" key="5">
    <source>
        <dbReference type="PROSITE" id="PS50305"/>
    </source>
</evidence>
<evidence type="ECO:0000256" key="4">
    <source>
        <dbReference type="PROSITE-ProRule" id="PRU00236"/>
    </source>
</evidence>
<feature type="binding site" evidence="3 4">
    <location>
        <position position="155"/>
    </location>
    <ligand>
        <name>Zn(2+)</name>
        <dbReference type="ChEBI" id="CHEBI:29105"/>
    </ligand>
</feature>
<dbReference type="InterPro" id="IPR029035">
    <property type="entry name" value="DHS-like_NAD/FAD-binding_dom"/>
</dbReference>
<dbReference type="RefSeq" id="WP_186733128.1">
    <property type="nucleotide sequence ID" value="NZ_JABWRJ020000004.1"/>
</dbReference>
<comment type="cofactor">
    <cofactor evidence="3">
        <name>Zn(2+)</name>
        <dbReference type="ChEBI" id="CHEBI:29105"/>
    </cofactor>
    <text evidence="3">Binds 1 zinc ion per subunit.</text>
</comment>
<dbReference type="Pfam" id="PF02146">
    <property type="entry name" value="SIR2"/>
    <property type="match status" value="1"/>
</dbReference>
<dbReference type="GO" id="GO:0017136">
    <property type="term" value="F:histone deacetylase activity, NAD-dependent"/>
    <property type="evidence" value="ECO:0007669"/>
    <property type="project" value="TreeGrafter"/>
</dbReference>
<organism evidence="6">
    <name type="scientific">Pseudomonas peradeniyensis</name>
    <dbReference type="NCBI Taxonomy" id="2745488"/>
    <lineage>
        <taxon>Bacteria</taxon>
        <taxon>Pseudomonadati</taxon>
        <taxon>Pseudomonadota</taxon>
        <taxon>Gammaproteobacteria</taxon>
        <taxon>Pseudomonadales</taxon>
        <taxon>Pseudomonadaceae</taxon>
        <taxon>Pseudomonas</taxon>
    </lineage>
</organism>
<feature type="binding site" evidence="3">
    <location>
        <position position="67"/>
    </location>
    <ligand>
        <name>substrate</name>
    </ligand>
</feature>